<gene>
    <name evidence="2" type="ORF">ECRASSUSDP1_LOCUS3729</name>
</gene>
<name>A0AAD1U5L8_EUPCR</name>
<evidence type="ECO:0000313" key="2">
    <source>
        <dbReference type="EMBL" id="CAI2362406.1"/>
    </source>
</evidence>
<dbReference type="EMBL" id="CAMPGE010003569">
    <property type="protein sequence ID" value="CAI2362406.1"/>
    <property type="molecule type" value="Genomic_DNA"/>
</dbReference>
<protein>
    <submittedName>
        <fullName evidence="2">Uncharacterized protein</fullName>
    </submittedName>
</protein>
<keyword evidence="3" id="KW-1185">Reference proteome</keyword>
<evidence type="ECO:0000256" key="1">
    <source>
        <dbReference type="SAM" id="MobiDB-lite"/>
    </source>
</evidence>
<organism evidence="2 3">
    <name type="scientific">Euplotes crassus</name>
    <dbReference type="NCBI Taxonomy" id="5936"/>
    <lineage>
        <taxon>Eukaryota</taxon>
        <taxon>Sar</taxon>
        <taxon>Alveolata</taxon>
        <taxon>Ciliophora</taxon>
        <taxon>Intramacronucleata</taxon>
        <taxon>Spirotrichea</taxon>
        <taxon>Hypotrichia</taxon>
        <taxon>Euplotida</taxon>
        <taxon>Euplotidae</taxon>
        <taxon>Moneuplotes</taxon>
    </lineage>
</organism>
<dbReference type="AlphaFoldDB" id="A0AAD1U5L8"/>
<dbReference type="Proteomes" id="UP001295684">
    <property type="component" value="Unassembled WGS sequence"/>
</dbReference>
<accession>A0AAD1U5L8</accession>
<reference evidence="2" key="1">
    <citation type="submission" date="2023-07" db="EMBL/GenBank/DDBJ databases">
        <authorList>
            <consortium name="AG Swart"/>
            <person name="Singh M."/>
            <person name="Singh A."/>
            <person name="Seah K."/>
            <person name="Emmerich C."/>
        </authorList>
    </citation>
    <scope>NUCLEOTIDE SEQUENCE</scope>
    <source>
        <strain evidence="2">DP1</strain>
    </source>
</reference>
<feature type="region of interest" description="Disordered" evidence="1">
    <location>
        <begin position="329"/>
        <end position="362"/>
    </location>
</feature>
<proteinExistence type="predicted"/>
<feature type="compositionally biased region" description="Polar residues" evidence="1">
    <location>
        <begin position="329"/>
        <end position="343"/>
    </location>
</feature>
<comment type="caution">
    <text evidence="2">The sequence shown here is derived from an EMBL/GenBank/DDBJ whole genome shotgun (WGS) entry which is preliminary data.</text>
</comment>
<evidence type="ECO:0000313" key="3">
    <source>
        <dbReference type="Proteomes" id="UP001295684"/>
    </source>
</evidence>
<sequence length="362" mass="42589">MIGIFSPKKKEEKIDLSKEEFKEYKRKSRKGKKYLKTLSPSQRIKFLQKELDRDDKEIVLNPPKYKIPTVEGVNIKKVLKVLRSQESEFHPFHWYCFYRSGHNRQDLNKHSKYKDDKMKKRADKADIPVTTARDVWKTIRDLDDQPETFGISSYGTLPNIGMSLPKTQQKLQVFVDPNEPPFEINKNSINMLASPRTARSQKKSSKICRKMSKKFWPSEPITSYKEIEMSDDSCNSEECDKQVKSIIRGYFQAKNKDMRSFCDADFEEILHISKHHNPYTEIISNGAGEDVLIEDQYYNPFKSRNIASEFRKSKKTVTFDPHEAKRLQKTQQSFWNTRSNPNIHYSKPEKSRNRGSLSDNFY</sequence>